<gene>
    <name evidence="1" type="ORF">S01H1_10022</name>
</gene>
<reference evidence="1" key="1">
    <citation type="journal article" date="2014" name="Front. Microbiol.">
        <title>High frequency of phylogenetically diverse reductive dehalogenase-homologous genes in deep subseafloor sedimentary metagenomes.</title>
        <authorList>
            <person name="Kawai M."/>
            <person name="Futagami T."/>
            <person name="Toyoda A."/>
            <person name="Takaki Y."/>
            <person name="Nishi S."/>
            <person name="Hori S."/>
            <person name="Arai W."/>
            <person name="Tsubouchi T."/>
            <person name="Morono Y."/>
            <person name="Uchiyama I."/>
            <person name="Ito T."/>
            <person name="Fujiyama A."/>
            <person name="Inagaki F."/>
            <person name="Takami H."/>
        </authorList>
    </citation>
    <scope>NUCLEOTIDE SEQUENCE</scope>
    <source>
        <strain evidence="1">Expedition CK06-06</strain>
    </source>
</reference>
<dbReference type="EMBL" id="BARS01005119">
    <property type="protein sequence ID" value="GAF68708.1"/>
    <property type="molecule type" value="Genomic_DNA"/>
</dbReference>
<proteinExistence type="predicted"/>
<name>X0RIV5_9ZZZZ</name>
<evidence type="ECO:0000313" key="1">
    <source>
        <dbReference type="EMBL" id="GAF68708.1"/>
    </source>
</evidence>
<comment type="caution">
    <text evidence="1">The sequence shown here is derived from an EMBL/GenBank/DDBJ whole genome shotgun (WGS) entry which is preliminary data.</text>
</comment>
<dbReference type="AlphaFoldDB" id="X0RIV5"/>
<organism evidence="1">
    <name type="scientific">marine sediment metagenome</name>
    <dbReference type="NCBI Taxonomy" id="412755"/>
    <lineage>
        <taxon>unclassified sequences</taxon>
        <taxon>metagenomes</taxon>
        <taxon>ecological metagenomes</taxon>
    </lineage>
</organism>
<accession>X0RIV5</accession>
<sequence>MTVGMNVLFRVWRRGYSADDAYGGSDEEETQIGDYRGRLDEGSPSKMLIEQGIEVDRVGTVLLRVGQAATQADKAVTESDQLEIISPANHPFINKRFVIHAVQHMATHPSQRRNIIKLTVKRTDWSRTEEKTGY</sequence>
<protein>
    <submittedName>
        <fullName evidence="1">Uncharacterized protein</fullName>
    </submittedName>
</protein>